<dbReference type="EMBL" id="LCDF01000010">
    <property type="protein sequence ID" value="KKS48287.1"/>
    <property type="molecule type" value="Genomic_DNA"/>
</dbReference>
<dbReference type="Proteomes" id="UP000034036">
    <property type="component" value="Unassembled WGS sequence"/>
</dbReference>
<organism evidence="2 3">
    <name type="scientific">Candidatus Giovannonibacteria bacterium GW2011_GWF2_42_19</name>
    <dbReference type="NCBI Taxonomy" id="1618659"/>
    <lineage>
        <taxon>Bacteria</taxon>
        <taxon>Candidatus Giovannoniibacteriota</taxon>
    </lineage>
</organism>
<accession>A0A0G0ZHS1</accession>
<dbReference type="STRING" id="1618659.UV11_C0010G0018"/>
<keyword evidence="1" id="KW-0812">Transmembrane</keyword>
<keyword evidence="1" id="KW-1133">Transmembrane helix</keyword>
<comment type="caution">
    <text evidence="2">The sequence shown here is derived from an EMBL/GenBank/DDBJ whole genome shotgun (WGS) entry which is preliminary data.</text>
</comment>
<name>A0A0G0ZHS1_9BACT</name>
<gene>
    <name evidence="2" type="ORF">UV11_C0010G0018</name>
</gene>
<keyword evidence="1" id="KW-0472">Membrane</keyword>
<proteinExistence type="predicted"/>
<evidence type="ECO:0000313" key="2">
    <source>
        <dbReference type="EMBL" id="KKS48287.1"/>
    </source>
</evidence>
<dbReference type="AlphaFoldDB" id="A0A0G0ZHS1"/>
<evidence type="ECO:0000313" key="3">
    <source>
        <dbReference type="Proteomes" id="UP000034036"/>
    </source>
</evidence>
<feature type="transmembrane region" description="Helical" evidence="1">
    <location>
        <begin position="20"/>
        <end position="43"/>
    </location>
</feature>
<sequence>MTQSLRAIQKEMDTILSERLGYILFVLIGLSLAVYIFSLNAAISESYRKEKILRDSKLSRQELLEKEEVFAVKLANFYEKNTASFVAAEKVEPQFASRSSSVAEARPATVIR</sequence>
<evidence type="ECO:0000256" key="1">
    <source>
        <dbReference type="SAM" id="Phobius"/>
    </source>
</evidence>
<protein>
    <submittedName>
        <fullName evidence="2">Uncharacterized protein</fullName>
    </submittedName>
</protein>
<reference evidence="2 3" key="1">
    <citation type="journal article" date="2015" name="Nature">
        <title>rRNA introns, odd ribosomes, and small enigmatic genomes across a large radiation of phyla.</title>
        <authorList>
            <person name="Brown C.T."/>
            <person name="Hug L.A."/>
            <person name="Thomas B.C."/>
            <person name="Sharon I."/>
            <person name="Castelle C.J."/>
            <person name="Singh A."/>
            <person name="Wilkins M.J."/>
            <person name="Williams K.H."/>
            <person name="Banfield J.F."/>
        </authorList>
    </citation>
    <scope>NUCLEOTIDE SEQUENCE [LARGE SCALE GENOMIC DNA]</scope>
</reference>